<sequence>MDSNKNNNDKKVVGGIPLFSEDRYWGKSPKEELEEAIKVIENEGWDEFKVRYRNKFDQTFEENRADWRFILPISKDFSVLDAGAGMGRISIPLARVARRIVSLDQSYLRMKFLKLRAEKEGLKNIEVYVGDIFDASFPEESFDLIVMNGLLEWVGDTTRFHNPREAQIESLRICNKLLKKGGYLYIGIENRFALSYLQGRDHSGLYFTSYMPRFVANIYMKFRKGRPYNTYTYTKSGYEKLIKEAGFNDIKFYLPYPGYNLPRMMIPYENLHAFVYAVRSLMPAFGVKRRVAQLLALWPFTFRFYRYFFFSFGIVVRK</sequence>
<dbReference type="InterPro" id="IPR025714">
    <property type="entry name" value="Methyltranfer_dom"/>
</dbReference>
<dbReference type="PANTHER" id="PTHR43667:SF2">
    <property type="entry name" value="FATTY ACID C-METHYL TRANSFERASE"/>
    <property type="match status" value="1"/>
</dbReference>
<reference evidence="2 3" key="1">
    <citation type="journal article" date="2016" name="Nat. Commun.">
        <title>Thousands of microbial genomes shed light on interconnected biogeochemical processes in an aquifer system.</title>
        <authorList>
            <person name="Anantharaman K."/>
            <person name="Brown C.T."/>
            <person name="Hug L.A."/>
            <person name="Sharon I."/>
            <person name="Castelle C.J."/>
            <person name="Probst A.J."/>
            <person name="Thomas B.C."/>
            <person name="Singh A."/>
            <person name="Wilkins M.J."/>
            <person name="Karaoz U."/>
            <person name="Brodie E.L."/>
            <person name="Williams K.H."/>
            <person name="Hubbard S.S."/>
            <person name="Banfield J.F."/>
        </authorList>
    </citation>
    <scope>NUCLEOTIDE SEQUENCE [LARGE SCALE GENOMIC DNA]</scope>
</reference>
<feature type="domain" description="Methyltransferase" evidence="1">
    <location>
        <begin position="74"/>
        <end position="187"/>
    </location>
</feature>
<dbReference type="Gene3D" id="3.40.50.150">
    <property type="entry name" value="Vaccinia Virus protein VP39"/>
    <property type="match status" value="1"/>
</dbReference>
<evidence type="ECO:0000259" key="1">
    <source>
        <dbReference type="Pfam" id="PF13847"/>
    </source>
</evidence>
<dbReference type="STRING" id="1802782.A2544_02295"/>
<comment type="caution">
    <text evidence="2">The sequence shown here is derived from an EMBL/GenBank/DDBJ whole genome shotgun (WGS) entry which is preliminary data.</text>
</comment>
<accession>A0A1G2V6Z1</accession>
<dbReference type="CDD" id="cd02440">
    <property type="entry name" value="AdoMet_MTases"/>
    <property type="match status" value="1"/>
</dbReference>
<name>A0A1G2V6Z1_9BACT</name>
<organism evidence="2 3">
    <name type="scientific">Candidatus Zambryskibacteria bacterium RIFOXYD2_FULL_43_10</name>
    <dbReference type="NCBI Taxonomy" id="1802782"/>
    <lineage>
        <taxon>Bacteria</taxon>
        <taxon>Candidatus Zambryskiibacteriota</taxon>
    </lineage>
</organism>
<proteinExistence type="predicted"/>
<protein>
    <recommendedName>
        <fullName evidence="1">Methyltransferase domain-containing protein</fullName>
    </recommendedName>
</protein>
<evidence type="ECO:0000313" key="3">
    <source>
        <dbReference type="Proteomes" id="UP000176868"/>
    </source>
</evidence>
<evidence type="ECO:0000313" key="2">
    <source>
        <dbReference type="EMBL" id="OHB17396.1"/>
    </source>
</evidence>
<dbReference type="Pfam" id="PF13847">
    <property type="entry name" value="Methyltransf_31"/>
    <property type="match status" value="1"/>
</dbReference>
<dbReference type="InterPro" id="IPR050723">
    <property type="entry name" value="CFA/CMAS"/>
</dbReference>
<gene>
    <name evidence="2" type="ORF">A2544_02295</name>
</gene>
<dbReference type="Proteomes" id="UP000176868">
    <property type="component" value="Unassembled WGS sequence"/>
</dbReference>
<dbReference type="AlphaFoldDB" id="A0A1G2V6Z1"/>
<dbReference type="PANTHER" id="PTHR43667">
    <property type="entry name" value="CYCLOPROPANE-FATTY-ACYL-PHOSPHOLIPID SYNTHASE"/>
    <property type="match status" value="1"/>
</dbReference>
<dbReference type="InterPro" id="IPR029063">
    <property type="entry name" value="SAM-dependent_MTases_sf"/>
</dbReference>
<dbReference type="EMBL" id="MHWZ01000022">
    <property type="protein sequence ID" value="OHB17396.1"/>
    <property type="molecule type" value="Genomic_DNA"/>
</dbReference>
<dbReference type="SUPFAM" id="SSF53335">
    <property type="entry name" value="S-adenosyl-L-methionine-dependent methyltransferases"/>
    <property type="match status" value="1"/>
</dbReference>